<dbReference type="RefSeq" id="WP_108918305.1">
    <property type="nucleotide sequence ID" value="NZ_BGJY01000010.1"/>
</dbReference>
<comment type="caution">
    <text evidence="3">The sequence shown here is derived from an EMBL/GenBank/DDBJ whole genome shotgun (WGS) entry which is preliminary data.</text>
</comment>
<feature type="chain" id="PRO_5015583250" evidence="1">
    <location>
        <begin position="22"/>
        <end position="95"/>
    </location>
</feature>
<evidence type="ECO:0000313" key="3">
    <source>
        <dbReference type="EMBL" id="PWB92787.1"/>
    </source>
</evidence>
<dbReference type="AlphaFoldDB" id="A0A2U1SME8"/>
<keyword evidence="4" id="KW-1185">Reference proteome</keyword>
<organism evidence="3 4">
    <name type="scientific">Methylosinus sporium</name>
    <dbReference type="NCBI Taxonomy" id="428"/>
    <lineage>
        <taxon>Bacteria</taxon>
        <taxon>Pseudomonadati</taxon>
        <taxon>Pseudomonadota</taxon>
        <taxon>Alphaproteobacteria</taxon>
        <taxon>Hyphomicrobiales</taxon>
        <taxon>Methylocystaceae</taxon>
        <taxon>Methylosinus</taxon>
    </lineage>
</organism>
<keyword evidence="1" id="KW-0732">Signal</keyword>
<name>A0A2U1SME8_METSR</name>
<dbReference type="EMBL" id="PUIV01000036">
    <property type="protein sequence ID" value="PWB92787.1"/>
    <property type="molecule type" value="Genomic_DNA"/>
</dbReference>
<evidence type="ECO:0000313" key="4">
    <source>
        <dbReference type="Proteomes" id="UP000245137"/>
    </source>
</evidence>
<dbReference type="Proteomes" id="UP000245137">
    <property type="component" value="Unassembled WGS sequence"/>
</dbReference>
<feature type="domain" description="YARHG" evidence="2">
    <location>
        <begin position="16"/>
        <end position="91"/>
    </location>
</feature>
<sequence>MKSMNAMIRILAAGAILSAFAEIGASAPALAQSGASCDQLWRERNAIYARAGHCFQTTRGRSVFGGGCFPPYGRLSGADARRVRQLQTLERRNGC</sequence>
<feature type="signal peptide" evidence="1">
    <location>
        <begin position="1"/>
        <end position="21"/>
    </location>
</feature>
<dbReference type="SMART" id="SM01324">
    <property type="entry name" value="YARHG"/>
    <property type="match status" value="1"/>
</dbReference>
<protein>
    <submittedName>
        <fullName evidence="3">YARHG domain-containing protein</fullName>
    </submittedName>
</protein>
<dbReference type="Pfam" id="PF13308">
    <property type="entry name" value="YARHG"/>
    <property type="match status" value="1"/>
</dbReference>
<accession>A0A2U1SME8</accession>
<evidence type="ECO:0000256" key="1">
    <source>
        <dbReference type="SAM" id="SignalP"/>
    </source>
</evidence>
<gene>
    <name evidence="3" type="ORF">C5689_16255</name>
</gene>
<proteinExistence type="predicted"/>
<dbReference type="InterPro" id="IPR025582">
    <property type="entry name" value="YARHG_dom"/>
</dbReference>
<evidence type="ECO:0000259" key="2">
    <source>
        <dbReference type="SMART" id="SM01324"/>
    </source>
</evidence>
<reference evidence="3 4" key="1">
    <citation type="journal article" date="2018" name="Appl. Microbiol. Biotechnol.">
        <title>Co-cultivation of the strictly anaerobic methanogen Methanosarcina barkeri with aerobic methanotrophs in an oxygen-limited membrane bioreactor.</title>
        <authorList>
            <person name="In 't Zandt M.H."/>
            <person name="van den Bosch T.J.M."/>
            <person name="Rijkers R."/>
            <person name="van Kessel M.A.H.J."/>
            <person name="Jetten M.S.M."/>
            <person name="Welte C.U."/>
        </authorList>
    </citation>
    <scope>NUCLEOTIDE SEQUENCE [LARGE SCALE GENOMIC DNA]</scope>
    <source>
        <strain evidence="3 4">DSM 17706</strain>
    </source>
</reference>
<dbReference type="OrthoDB" id="7666530at2"/>